<accession>A0A381XFD2</accession>
<sequence length="246" mass="25189">MYLSKVIKVGLSLSLLALLMPVSLANAEVRGEAVIRDSSPGLSDELSISLTMPILGSSHTYEGWLVSDDGHTALSVGEFDQGADGSVSHTYISPDGTNLASEYSEFQIKDDSGDVLYSDSISEGGLPHIRNLLFSHSGNPDYTSGAHEGVAKGTSVGLRDQADAALLHATNGVGSTTLSDVQLHAGHVINIIEGDDGDNFVADAGSSGDGHGLLNYAAAASAEGKAVAASDSSDTTFASHELAVSA</sequence>
<protein>
    <submittedName>
        <fullName evidence="1">Uncharacterized protein</fullName>
    </submittedName>
</protein>
<gene>
    <name evidence="1" type="ORF">METZ01_LOCUS115741</name>
</gene>
<dbReference type="AlphaFoldDB" id="A0A381XFD2"/>
<name>A0A381XFD2_9ZZZZ</name>
<reference evidence="1" key="1">
    <citation type="submission" date="2018-05" db="EMBL/GenBank/DDBJ databases">
        <authorList>
            <person name="Lanie J.A."/>
            <person name="Ng W.-L."/>
            <person name="Kazmierczak K.M."/>
            <person name="Andrzejewski T.M."/>
            <person name="Davidsen T.M."/>
            <person name="Wayne K.J."/>
            <person name="Tettelin H."/>
            <person name="Glass J.I."/>
            <person name="Rusch D."/>
            <person name="Podicherti R."/>
            <person name="Tsui H.-C.T."/>
            <person name="Winkler M.E."/>
        </authorList>
    </citation>
    <scope>NUCLEOTIDE SEQUENCE</scope>
</reference>
<feature type="non-terminal residue" evidence="1">
    <location>
        <position position="246"/>
    </location>
</feature>
<proteinExistence type="predicted"/>
<evidence type="ECO:0000313" key="1">
    <source>
        <dbReference type="EMBL" id="SVA62887.1"/>
    </source>
</evidence>
<organism evidence="1">
    <name type="scientific">marine metagenome</name>
    <dbReference type="NCBI Taxonomy" id="408172"/>
    <lineage>
        <taxon>unclassified sequences</taxon>
        <taxon>metagenomes</taxon>
        <taxon>ecological metagenomes</taxon>
    </lineage>
</organism>
<dbReference type="EMBL" id="UINC01014811">
    <property type="protein sequence ID" value="SVA62887.1"/>
    <property type="molecule type" value="Genomic_DNA"/>
</dbReference>